<feature type="compositionally biased region" description="Low complexity" evidence="1">
    <location>
        <begin position="286"/>
        <end position="309"/>
    </location>
</feature>
<sequence length="555" mass="60428">MRKQAGKQSGKQTKKAAAAAAAAAVSAVCETKPNAGSKTNKARRGVTTLAASLVDTADGTATAAIADTGVSGASPAKRARPGRENKKRNAKPKSKGNSNSISTSVSDVAADRNDEAAALTLINGGDQVVSSKSVPIKSEILQADTFVHVKSEIRQAEYLEKLKQDQLRQQQEQEQNQSLQQHVQHEAHSSEYEGVETSIRHHQQHFQQHEQQQQQVLYTYQDNGPTLIESVPASAAPPGSTLVHSIQTSLPSVSSPSQRPSSVPEPEQGRSPLPFQHHQQQHHHQQQSQQDQQYPPSSLASQQQQYQHYPQHDNFPQDHHQQQNNLQQQHLQQHQDLMHGAALENDSKDSPPPLLMPESSYVSTTSHPILMSGSTTTHLVQSVGHDEAGGLIYTHQPQQDHHHQQHQQHINSHHQLLYEAAIQQQQRNEAGNISDLHLEAQLQPPIAHSRGDSNLLHQGLGNSHNRLSNIHIPASPMGGLSGHQESGNLQGMDSASPGPAQMPSIDHQQMAQQLADMAHPHQTFTMLTNVSSLGGAPSPGIGNKRGGRFSNSLPF</sequence>
<feature type="region of interest" description="Disordered" evidence="1">
    <location>
        <begin position="169"/>
        <end position="213"/>
    </location>
</feature>
<feature type="region of interest" description="Disordered" evidence="1">
    <location>
        <begin position="64"/>
        <end position="108"/>
    </location>
</feature>
<feature type="compositionally biased region" description="Basic residues" evidence="1">
    <location>
        <begin position="77"/>
        <end position="94"/>
    </location>
</feature>
<feature type="compositionally biased region" description="Low complexity" evidence="1">
    <location>
        <begin position="1"/>
        <end position="28"/>
    </location>
</feature>
<evidence type="ECO:0000313" key="3">
    <source>
        <dbReference type="Proteomes" id="UP000762676"/>
    </source>
</evidence>
<name>A0AAV4JQG7_9GAST</name>
<keyword evidence="3" id="KW-1185">Reference proteome</keyword>
<feature type="compositionally biased region" description="Low complexity" evidence="1">
    <location>
        <begin position="249"/>
        <end position="266"/>
    </location>
</feature>
<accession>A0AAV4JQG7</accession>
<feature type="region of interest" description="Disordered" evidence="1">
    <location>
        <begin position="529"/>
        <end position="555"/>
    </location>
</feature>
<comment type="caution">
    <text evidence="2">The sequence shown here is derived from an EMBL/GenBank/DDBJ whole genome shotgun (WGS) entry which is preliminary data.</text>
</comment>
<feature type="compositionally biased region" description="Low complexity" evidence="1">
    <location>
        <begin position="169"/>
        <end position="182"/>
    </location>
</feature>
<dbReference type="Proteomes" id="UP000762676">
    <property type="component" value="Unassembled WGS sequence"/>
</dbReference>
<reference evidence="2 3" key="1">
    <citation type="journal article" date="2021" name="Elife">
        <title>Chloroplast acquisition without the gene transfer in kleptoplastic sea slugs, Plakobranchus ocellatus.</title>
        <authorList>
            <person name="Maeda T."/>
            <person name="Takahashi S."/>
            <person name="Yoshida T."/>
            <person name="Shimamura S."/>
            <person name="Takaki Y."/>
            <person name="Nagai Y."/>
            <person name="Toyoda A."/>
            <person name="Suzuki Y."/>
            <person name="Arimoto A."/>
            <person name="Ishii H."/>
            <person name="Satoh N."/>
            <person name="Nishiyama T."/>
            <person name="Hasebe M."/>
            <person name="Maruyama T."/>
            <person name="Minagawa J."/>
            <person name="Obokata J."/>
            <person name="Shigenobu S."/>
        </authorList>
    </citation>
    <scope>NUCLEOTIDE SEQUENCE [LARGE SCALE GENOMIC DNA]</scope>
</reference>
<evidence type="ECO:0000313" key="2">
    <source>
        <dbReference type="EMBL" id="GFS24535.1"/>
    </source>
</evidence>
<feature type="region of interest" description="Disordered" evidence="1">
    <location>
        <begin position="477"/>
        <end position="503"/>
    </location>
</feature>
<feature type="compositionally biased region" description="Polar residues" evidence="1">
    <location>
        <begin position="95"/>
        <end position="106"/>
    </location>
</feature>
<feature type="region of interest" description="Disordered" evidence="1">
    <location>
        <begin position="228"/>
        <end position="335"/>
    </location>
</feature>
<feature type="compositionally biased region" description="Polar residues" evidence="1">
    <location>
        <begin position="483"/>
        <end position="493"/>
    </location>
</feature>
<dbReference type="EMBL" id="BMAT01007031">
    <property type="protein sequence ID" value="GFS24535.1"/>
    <property type="molecule type" value="Genomic_DNA"/>
</dbReference>
<feature type="compositionally biased region" description="Low complexity" evidence="1">
    <location>
        <begin position="322"/>
        <end position="335"/>
    </location>
</feature>
<feature type="region of interest" description="Disordered" evidence="1">
    <location>
        <begin position="1"/>
        <end position="45"/>
    </location>
</feature>
<organism evidence="2 3">
    <name type="scientific">Elysia marginata</name>
    <dbReference type="NCBI Taxonomy" id="1093978"/>
    <lineage>
        <taxon>Eukaryota</taxon>
        <taxon>Metazoa</taxon>
        <taxon>Spiralia</taxon>
        <taxon>Lophotrochozoa</taxon>
        <taxon>Mollusca</taxon>
        <taxon>Gastropoda</taxon>
        <taxon>Heterobranchia</taxon>
        <taxon>Euthyneura</taxon>
        <taxon>Panpulmonata</taxon>
        <taxon>Sacoglossa</taxon>
        <taxon>Placobranchoidea</taxon>
        <taxon>Plakobranchidae</taxon>
        <taxon>Elysia</taxon>
    </lineage>
</organism>
<gene>
    <name evidence="2" type="ORF">ElyMa_003418100</name>
</gene>
<dbReference type="AlphaFoldDB" id="A0AAV4JQG7"/>
<evidence type="ECO:0000256" key="1">
    <source>
        <dbReference type="SAM" id="MobiDB-lite"/>
    </source>
</evidence>
<proteinExistence type="predicted"/>
<protein>
    <submittedName>
        <fullName evidence="2">Uncharacterized protein</fullName>
    </submittedName>
</protein>